<gene>
    <name evidence="2" type="ordered locus">AMEC673_11265</name>
</gene>
<dbReference type="AlphaFoldDB" id="A0AB32ZZ74"/>
<proteinExistence type="predicted"/>
<dbReference type="EMBL" id="CP003844">
    <property type="protein sequence ID" value="AFT74945.1"/>
    <property type="molecule type" value="Genomic_DNA"/>
</dbReference>
<protein>
    <recommendedName>
        <fullName evidence="1">SnoaL-like domain-containing protein</fullName>
    </recommendedName>
</protein>
<dbReference type="InterPro" id="IPR032710">
    <property type="entry name" value="NTF2-like_dom_sf"/>
</dbReference>
<accession>A0AB32ZZ74</accession>
<name>A0AB32ZZ74_ALTME</name>
<dbReference type="RefSeq" id="WP_014976793.1">
    <property type="nucleotide sequence ID" value="NC_018678.1"/>
</dbReference>
<dbReference type="SUPFAM" id="SSF54427">
    <property type="entry name" value="NTF2-like"/>
    <property type="match status" value="1"/>
</dbReference>
<dbReference type="Gene3D" id="3.10.450.50">
    <property type="match status" value="1"/>
</dbReference>
<dbReference type="InterPro" id="IPR037401">
    <property type="entry name" value="SnoaL-like"/>
</dbReference>
<dbReference type="Pfam" id="PF12680">
    <property type="entry name" value="SnoaL_2"/>
    <property type="match status" value="1"/>
</dbReference>
<feature type="domain" description="SnoaL-like" evidence="1">
    <location>
        <begin position="9"/>
        <end position="103"/>
    </location>
</feature>
<evidence type="ECO:0000313" key="3">
    <source>
        <dbReference type="Proteomes" id="UP000006296"/>
    </source>
</evidence>
<organism evidence="2 3">
    <name type="scientific">Alteromonas macleodii (strain English Channel 673)</name>
    <dbReference type="NCBI Taxonomy" id="1004788"/>
    <lineage>
        <taxon>Bacteria</taxon>
        <taxon>Pseudomonadati</taxon>
        <taxon>Pseudomonadota</taxon>
        <taxon>Gammaproteobacteria</taxon>
        <taxon>Alteromonadales</taxon>
        <taxon>Alteromonadaceae</taxon>
        <taxon>Alteromonas/Salinimonas group</taxon>
        <taxon>Alteromonas</taxon>
    </lineage>
</organism>
<dbReference type="KEGG" id="amg:AMEC673_11265"/>
<evidence type="ECO:0000313" key="2">
    <source>
        <dbReference type="EMBL" id="AFT74945.1"/>
    </source>
</evidence>
<evidence type="ECO:0000259" key="1">
    <source>
        <dbReference type="Pfam" id="PF12680"/>
    </source>
</evidence>
<dbReference type="Proteomes" id="UP000006296">
    <property type="component" value="Chromosome"/>
</dbReference>
<reference evidence="3" key="1">
    <citation type="journal article" date="2012" name="Sci. Rep.">
        <title>Genomes of surface isolates of Alteromonas macleodii: the life of a widespread marine opportunistic copiotroph.</title>
        <authorList>
            <person name="Lopez-Perez M."/>
            <person name="Gonzaga A."/>
            <person name="Martin-Cuadrado A.B."/>
            <person name="Onyshchenko O."/>
            <person name="Ghavidel A."/>
            <person name="Ghai R."/>
            <person name="Rodriguez-Valera F."/>
        </authorList>
    </citation>
    <scope>NUCLEOTIDE SEQUENCE [LARGE SCALE GENOMIC DNA]</scope>
    <source>
        <strain evidence="3">English Channel 673</strain>
    </source>
</reference>
<sequence length="112" mass="12929">MEWVEVFIQYLRAYEQKDLDSVSDMFADDIALRDWKISVKGKRLAVDETRKNFENVDSIEIDVLSTLVNEKMVSGELKIVVDKSETLFVVDVLKFNENGKIIAIHAYLGRDD</sequence>